<feature type="domain" description="R13L1/DRL21-like LRR repeat region" evidence="1">
    <location>
        <begin position="77"/>
        <end position="206"/>
    </location>
</feature>
<dbReference type="PANTHER" id="PTHR47186">
    <property type="entry name" value="LEUCINE-RICH REPEAT-CONTAINING PROTEIN 57"/>
    <property type="match status" value="1"/>
</dbReference>
<sequence length="470" mass="52533">MFFFPEVPTGSMGNFLPPHVQVLILGDRILHGGLPSNMSMLTNLRHLQAHHELVSSIQGLGKLIALEELSVSGRKVRELGEMSSLRELQIWRLEDIVSKEDAMQARLNAKEDLDVLDLGWAFNRDGRAMNQTLEEEVIESLQPTNSIRRLRITGYAGIKSPSWMEDPSWVSLSFLETVELRDCRNWAFLPPLGQLPCLKSLTIKGMSGVRQMGAQFFDCCAYGGGGVRVQQGFPSLEALLISRMLELEEWTIPYEDGSGEEQQHDSLLPRLKDLEIDDCPKLRELPALPHTLQKLLIHGVGLTHLPRWLGCQDGSSHTHDQLPSSPSSPSLTHLFLMRCPNLRSLDDGFLHHPLHNLNYLEVSECEELESLPERAFGHLISLESLRVRNCPKLSRSRSPPVVMMTGDDILPSSLQEVSILGCGDTIGELLLASSQKLTSLSKLAVDVDSPSMAAWFRELNTLTSLEIWKC</sequence>
<dbReference type="SUPFAM" id="SSF52058">
    <property type="entry name" value="L domain-like"/>
    <property type="match status" value="1"/>
</dbReference>
<dbReference type="EMBL" id="GDJX01014817">
    <property type="protein sequence ID" value="JAT53119.1"/>
    <property type="molecule type" value="Transcribed_RNA"/>
</dbReference>
<evidence type="ECO:0000313" key="2">
    <source>
        <dbReference type="EMBL" id="JAT53119.1"/>
    </source>
</evidence>
<organism evidence="2">
    <name type="scientific">Anthurium amnicola</name>
    <dbReference type="NCBI Taxonomy" id="1678845"/>
    <lineage>
        <taxon>Eukaryota</taxon>
        <taxon>Viridiplantae</taxon>
        <taxon>Streptophyta</taxon>
        <taxon>Embryophyta</taxon>
        <taxon>Tracheophyta</taxon>
        <taxon>Spermatophyta</taxon>
        <taxon>Magnoliopsida</taxon>
        <taxon>Liliopsida</taxon>
        <taxon>Araceae</taxon>
        <taxon>Pothoideae</taxon>
        <taxon>Potheae</taxon>
        <taxon>Anthurium</taxon>
    </lineage>
</organism>
<dbReference type="PANTHER" id="PTHR47186:SF3">
    <property type="entry name" value="OS09G0267800 PROTEIN"/>
    <property type="match status" value="1"/>
</dbReference>
<gene>
    <name evidence="2" type="primary">RPPL1_12</name>
    <name evidence="2" type="ORF">g.128237</name>
</gene>
<name>A0A1D1YEQ7_9ARAE</name>
<evidence type="ECO:0000259" key="1">
    <source>
        <dbReference type="Pfam" id="PF25019"/>
    </source>
</evidence>
<dbReference type="Gene3D" id="3.80.10.10">
    <property type="entry name" value="Ribonuclease Inhibitor"/>
    <property type="match status" value="2"/>
</dbReference>
<dbReference type="InterPro" id="IPR056789">
    <property type="entry name" value="LRR_R13L1-DRL21"/>
</dbReference>
<dbReference type="Pfam" id="PF25019">
    <property type="entry name" value="LRR_R13L1-DRL21"/>
    <property type="match status" value="1"/>
</dbReference>
<reference evidence="2" key="1">
    <citation type="submission" date="2015-07" db="EMBL/GenBank/DDBJ databases">
        <title>Transcriptome Assembly of Anthurium amnicola.</title>
        <authorList>
            <person name="Suzuki J."/>
        </authorList>
    </citation>
    <scope>NUCLEOTIDE SEQUENCE</scope>
</reference>
<feature type="non-terminal residue" evidence="2">
    <location>
        <position position="470"/>
    </location>
</feature>
<dbReference type="InterPro" id="IPR032675">
    <property type="entry name" value="LRR_dom_sf"/>
</dbReference>
<dbReference type="AlphaFoldDB" id="A0A1D1YEQ7"/>
<accession>A0A1D1YEQ7</accession>
<proteinExistence type="predicted"/>
<protein>
    <submittedName>
        <fullName evidence="2">Putative disease resistance RPP13-like protein 1</fullName>
    </submittedName>
</protein>